<reference evidence="2" key="1">
    <citation type="submission" date="2022-03" db="EMBL/GenBank/DDBJ databases">
        <title>Identification of a novel bacterium isolated from mangrove sediments.</title>
        <authorList>
            <person name="Pan X."/>
        </authorList>
    </citation>
    <scope>NUCLEOTIDE SEQUENCE</scope>
    <source>
        <strain evidence="2">B2637</strain>
    </source>
</reference>
<dbReference type="Pfam" id="PF26061">
    <property type="entry name" value="DUF8021"/>
    <property type="match status" value="1"/>
</dbReference>
<dbReference type="RefSeq" id="WP_243799718.1">
    <property type="nucleotide sequence ID" value="NZ_JALHAT010000014.1"/>
</dbReference>
<name>A0ABT0ACW1_9SPHN</name>
<accession>A0ABT0ACW1</accession>
<evidence type="ECO:0000313" key="3">
    <source>
        <dbReference type="Proteomes" id="UP001162802"/>
    </source>
</evidence>
<dbReference type="InterPro" id="IPR058334">
    <property type="entry name" value="DUF8021"/>
</dbReference>
<proteinExistence type="predicted"/>
<protein>
    <recommendedName>
        <fullName evidence="1">DUF8021 domain-containing protein</fullName>
    </recommendedName>
</protein>
<dbReference type="Proteomes" id="UP001162802">
    <property type="component" value="Unassembled WGS sequence"/>
</dbReference>
<keyword evidence="3" id="KW-1185">Reference proteome</keyword>
<sequence length="304" mass="33987">MTGLSTRLDRAALYAVLDRYLAALDARDPAQVAWAGTGAGTWAGDVFHTENNVALVPGDGLWATITGRGTYDFRFCDPETGQIGLFTTVIESGDESAAALRLGVTAGGEVCEAELIVVRQRDEALHFPDPRFEPKSVMEAFVPEAERMTRERLLTLANGYFATLEQNDGQLFTAFHPDCQRVENGTQTTNNPAFMLPIAKLGCEAQFRLGWYRYDDRLRARRFPLVDVERGLVMAHGFIDHRGVLERYTLTDGREVESHIRRPHTFYLSEVFKIESGAIRQVEANFITVPYHMPSPWDAKGQGQ</sequence>
<organism evidence="2 3">
    <name type="scientific">Novosphingobium mangrovi</name>
    <name type="common">ex Hu et al. 2023</name>
    <dbReference type="NCBI Taxonomy" id="2930094"/>
    <lineage>
        <taxon>Bacteria</taxon>
        <taxon>Pseudomonadati</taxon>
        <taxon>Pseudomonadota</taxon>
        <taxon>Alphaproteobacteria</taxon>
        <taxon>Sphingomonadales</taxon>
        <taxon>Sphingomonadaceae</taxon>
        <taxon>Novosphingobium</taxon>
    </lineage>
</organism>
<gene>
    <name evidence="2" type="ORF">MTR65_10075</name>
</gene>
<feature type="domain" description="DUF8021" evidence="1">
    <location>
        <begin position="146"/>
        <end position="286"/>
    </location>
</feature>
<evidence type="ECO:0000259" key="1">
    <source>
        <dbReference type="Pfam" id="PF26061"/>
    </source>
</evidence>
<dbReference type="EMBL" id="JALHAT010000014">
    <property type="protein sequence ID" value="MCJ1961027.1"/>
    <property type="molecule type" value="Genomic_DNA"/>
</dbReference>
<evidence type="ECO:0000313" key="2">
    <source>
        <dbReference type="EMBL" id="MCJ1961027.1"/>
    </source>
</evidence>
<comment type="caution">
    <text evidence="2">The sequence shown here is derived from an EMBL/GenBank/DDBJ whole genome shotgun (WGS) entry which is preliminary data.</text>
</comment>